<evidence type="ECO:0000313" key="2">
    <source>
        <dbReference type="Proteomes" id="UP000660265"/>
    </source>
</evidence>
<dbReference type="Proteomes" id="UP000660265">
    <property type="component" value="Unassembled WGS sequence"/>
</dbReference>
<protein>
    <submittedName>
        <fullName evidence="1">Uncharacterized protein</fullName>
    </submittedName>
</protein>
<comment type="caution">
    <text evidence="1">The sequence shown here is derived from an EMBL/GenBank/DDBJ whole genome shotgun (WGS) entry which is preliminary data.</text>
</comment>
<keyword evidence="2" id="KW-1185">Reference proteome</keyword>
<accession>A0ABQ2EIC1</accession>
<gene>
    <name evidence="1" type="ORF">GCM10011583_51270</name>
</gene>
<organism evidence="1 2">
    <name type="scientific">Streptomyces camponoticapitis</name>
    <dbReference type="NCBI Taxonomy" id="1616125"/>
    <lineage>
        <taxon>Bacteria</taxon>
        <taxon>Bacillati</taxon>
        <taxon>Actinomycetota</taxon>
        <taxon>Actinomycetes</taxon>
        <taxon>Kitasatosporales</taxon>
        <taxon>Streptomycetaceae</taxon>
        <taxon>Streptomyces</taxon>
    </lineage>
</organism>
<evidence type="ECO:0000313" key="1">
    <source>
        <dbReference type="EMBL" id="GGK13054.1"/>
    </source>
</evidence>
<sequence length="197" mass="21318">MWSAPQTILIEAKSYYYARLVADWLSDEPNAFAGDEPVVTDSSARDLTLYLLRTAEEQNGWSSITGGLRYGFNPAPSFGSNWIADGQHRLGDRKRAVLLRLLAERLGQALCGLSRAIEAANAEQVSRSLRNARALADFLLELTVSVLTGFARYFGHFAAPPPTGTSPCGVLRLAVPVIPRAPGVRSFPGPTNFALVA</sequence>
<name>A0ABQ2EIC1_9ACTN</name>
<reference evidence="2" key="1">
    <citation type="journal article" date="2019" name="Int. J. Syst. Evol. Microbiol.">
        <title>The Global Catalogue of Microorganisms (GCM) 10K type strain sequencing project: providing services to taxonomists for standard genome sequencing and annotation.</title>
        <authorList>
            <consortium name="The Broad Institute Genomics Platform"/>
            <consortium name="The Broad Institute Genome Sequencing Center for Infectious Disease"/>
            <person name="Wu L."/>
            <person name="Ma J."/>
        </authorList>
    </citation>
    <scope>NUCLEOTIDE SEQUENCE [LARGE SCALE GENOMIC DNA]</scope>
    <source>
        <strain evidence="2">CGMCC 4.7275</strain>
    </source>
</reference>
<dbReference type="EMBL" id="BMMV01000018">
    <property type="protein sequence ID" value="GGK13054.1"/>
    <property type="molecule type" value="Genomic_DNA"/>
</dbReference>
<proteinExistence type="predicted"/>